<feature type="transmembrane region" description="Helical" evidence="7">
    <location>
        <begin position="12"/>
        <end position="30"/>
    </location>
</feature>
<evidence type="ECO:0000256" key="5">
    <source>
        <dbReference type="ARBA" id="ARBA00022989"/>
    </source>
</evidence>
<dbReference type="PANTHER" id="PTHR33508">
    <property type="entry name" value="UPF0056 MEMBRANE PROTEIN YHCE"/>
    <property type="match status" value="1"/>
</dbReference>
<proteinExistence type="inferred from homology"/>
<feature type="transmembrane region" description="Helical" evidence="7">
    <location>
        <begin position="182"/>
        <end position="206"/>
    </location>
</feature>
<gene>
    <name evidence="8" type="ORF">NITFAB_0513</name>
</gene>
<evidence type="ECO:0000256" key="6">
    <source>
        <dbReference type="ARBA" id="ARBA00023136"/>
    </source>
</evidence>
<dbReference type="AlphaFoldDB" id="A0A2X0RBE8"/>
<dbReference type="Pfam" id="PF01914">
    <property type="entry name" value="MarC"/>
    <property type="match status" value="1"/>
</dbReference>
<sequence>MLDFTEYAKIFISLFAILDPIGIIPVIILFTAGMSAPRRTRIGRIASLAVCAILLTALLIGQNLLAFFGISISSFRVAGGILLMLMAFKMLNGNLAISAENKPMGNEEEAGPIHAIVPLSIPLLAGPGSISAVILEAHKADGIEHYAIMSLIIILLSATVWLTFLIAPLVEQRLGKVGIDVFTRLMGLVLASISVEFIAGGLRGLFPALD</sequence>
<dbReference type="EMBL" id="LS423452">
    <property type="protein sequence ID" value="SPS04924.1"/>
    <property type="molecule type" value="Genomic_DNA"/>
</dbReference>
<keyword evidence="5 7" id="KW-1133">Transmembrane helix</keyword>
<dbReference type="GO" id="GO:0005886">
    <property type="term" value="C:plasma membrane"/>
    <property type="evidence" value="ECO:0007669"/>
    <property type="project" value="UniProtKB-SubCell"/>
</dbReference>
<reference evidence="8" key="1">
    <citation type="submission" date="2018-05" db="EMBL/GenBank/DDBJ databases">
        <authorList>
            <person name="Lanie J.A."/>
            <person name="Ng W.-L."/>
            <person name="Kazmierczak K.M."/>
            <person name="Andrzejewski T.M."/>
            <person name="Davidsen T.M."/>
            <person name="Wayne K.J."/>
            <person name="Tettelin H."/>
            <person name="Glass J.I."/>
            <person name="Rusch D."/>
            <person name="Podicherti R."/>
            <person name="Tsui H.-C.T."/>
            <person name="Winkler M.E."/>
        </authorList>
    </citation>
    <scope>NUCLEOTIDE SEQUENCE</scope>
    <source>
        <strain evidence="8">KNB</strain>
    </source>
</reference>
<comment type="caution">
    <text evidence="7">Lacks conserved residue(s) required for the propagation of feature annotation.</text>
</comment>
<feature type="transmembrane region" description="Helical" evidence="7">
    <location>
        <begin position="42"/>
        <end position="60"/>
    </location>
</feature>
<evidence type="ECO:0000256" key="1">
    <source>
        <dbReference type="ARBA" id="ARBA00004651"/>
    </source>
</evidence>
<evidence type="ECO:0000256" key="3">
    <source>
        <dbReference type="ARBA" id="ARBA00022475"/>
    </source>
</evidence>
<feature type="transmembrane region" description="Helical" evidence="7">
    <location>
        <begin position="146"/>
        <end position="170"/>
    </location>
</feature>
<dbReference type="InterPro" id="IPR002771">
    <property type="entry name" value="Multi_antbiot-R_MarC"/>
</dbReference>
<protein>
    <recommendedName>
        <fullName evidence="7">UPF0056 membrane protein</fullName>
    </recommendedName>
</protein>
<comment type="subcellular location">
    <subcellularLocation>
        <location evidence="1 7">Cell membrane</location>
        <topology evidence="1 7">Multi-pass membrane protein</topology>
    </subcellularLocation>
</comment>
<feature type="transmembrane region" description="Helical" evidence="7">
    <location>
        <begin position="112"/>
        <end position="134"/>
    </location>
</feature>
<evidence type="ECO:0000256" key="4">
    <source>
        <dbReference type="ARBA" id="ARBA00022692"/>
    </source>
</evidence>
<evidence type="ECO:0000313" key="8">
    <source>
        <dbReference type="EMBL" id="SPS04924.1"/>
    </source>
</evidence>
<organism evidence="8">
    <name type="scientific">Candidatus Nitrotoga fabula</name>
    <dbReference type="NCBI Taxonomy" id="2182327"/>
    <lineage>
        <taxon>Bacteria</taxon>
        <taxon>Pseudomonadati</taxon>
        <taxon>Pseudomonadota</taxon>
        <taxon>Betaproteobacteria</taxon>
        <taxon>Nitrosomonadales</taxon>
        <taxon>Gallionellaceae</taxon>
        <taxon>Candidatus Nitrotoga</taxon>
    </lineage>
</organism>
<dbReference type="PANTHER" id="PTHR33508:SF1">
    <property type="entry name" value="UPF0056 MEMBRANE PROTEIN YHCE"/>
    <property type="match status" value="1"/>
</dbReference>
<evidence type="ECO:0000256" key="2">
    <source>
        <dbReference type="ARBA" id="ARBA00009784"/>
    </source>
</evidence>
<accession>A0A2X0RBE8</accession>
<name>A0A2X0RBE8_9PROT</name>
<comment type="similarity">
    <text evidence="2 7">Belongs to the UPF0056 (MarC) family.</text>
</comment>
<keyword evidence="6 7" id="KW-0472">Membrane</keyword>
<keyword evidence="3" id="KW-1003">Cell membrane</keyword>
<evidence type="ECO:0000256" key="7">
    <source>
        <dbReference type="RuleBase" id="RU362048"/>
    </source>
</evidence>
<dbReference type="NCBIfam" id="TIGR00427">
    <property type="entry name" value="NAAT family transporter"/>
    <property type="match status" value="1"/>
</dbReference>
<keyword evidence="4 7" id="KW-0812">Transmembrane</keyword>